<evidence type="ECO:0000256" key="5">
    <source>
        <dbReference type="ARBA" id="ARBA00022519"/>
    </source>
</evidence>
<dbReference type="Gene3D" id="3.40.50.300">
    <property type="entry name" value="P-loop containing nucleotide triphosphate hydrolases"/>
    <property type="match status" value="1"/>
</dbReference>
<dbReference type="GO" id="GO:0005524">
    <property type="term" value="F:ATP binding"/>
    <property type="evidence" value="ECO:0007669"/>
    <property type="project" value="UniProtKB-KW"/>
</dbReference>
<dbReference type="FunFam" id="3.40.50.300:FF:000016">
    <property type="entry name" value="Oligopeptide ABC transporter ATP-binding component"/>
    <property type="match status" value="1"/>
</dbReference>
<dbReference type="CDD" id="cd03257">
    <property type="entry name" value="ABC_NikE_OppD_transporters"/>
    <property type="match status" value="1"/>
</dbReference>
<keyword evidence="6" id="KW-0547">Nucleotide-binding</keyword>
<dbReference type="GO" id="GO:0016887">
    <property type="term" value="F:ATP hydrolysis activity"/>
    <property type="evidence" value="ECO:0007669"/>
    <property type="project" value="InterPro"/>
</dbReference>
<comment type="caution">
    <text evidence="11">The sequence shown here is derived from an EMBL/GenBank/DDBJ whole genome shotgun (WGS) entry which is preliminary data.</text>
</comment>
<evidence type="ECO:0000256" key="9">
    <source>
        <dbReference type="ARBA" id="ARBA00023136"/>
    </source>
</evidence>
<feature type="domain" description="ABC transporter" evidence="10">
    <location>
        <begin position="6"/>
        <end position="257"/>
    </location>
</feature>
<evidence type="ECO:0000256" key="2">
    <source>
        <dbReference type="ARBA" id="ARBA00005417"/>
    </source>
</evidence>
<dbReference type="Pfam" id="PF08352">
    <property type="entry name" value="oligo_HPY"/>
    <property type="match status" value="1"/>
</dbReference>
<keyword evidence="8" id="KW-1278">Translocase</keyword>
<dbReference type="InterPro" id="IPR017871">
    <property type="entry name" value="ABC_transporter-like_CS"/>
</dbReference>
<evidence type="ECO:0000256" key="3">
    <source>
        <dbReference type="ARBA" id="ARBA00022448"/>
    </source>
</evidence>
<dbReference type="InterPro" id="IPR003439">
    <property type="entry name" value="ABC_transporter-like_ATP-bd"/>
</dbReference>
<dbReference type="RefSeq" id="WP_017872451.1">
    <property type="nucleotide sequence ID" value="NZ_CP187957.1"/>
</dbReference>
<comment type="subcellular location">
    <subcellularLocation>
        <location evidence="1">Cell inner membrane</location>
        <topology evidence="1">Peripheral membrane protein</topology>
    </subcellularLocation>
</comment>
<reference evidence="11" key="1">
    <citation type="journal article" date="2020" name="mSystems">
        <title>Genome- and Community-Level Interaction Insights into Carbon Utilization and Element Cycling Functions of Hydrothermarchaeota in Hydrothermal Sediment.</title>
        <authorList>
            <person name="Zhou Z."/>
            <person name="Liu Y."/>
            <person name="Xu W."/>
            <person name="Pan J."/>
            <person name="Luo Z.H."/>
            <person name="Li M."/>
        </authorList>
    </citation>
    <scope>NUCLEOTIDE SEQUENCE [LARGE SCALE GENOMIC DNA]</scope>
    <source>
        <strain evidence="11">SpSt-82</strain>
    </source>
</reference>
<comment type="similarity">
    <text evidence="2">Belongs to the ABC transporter superfamily.</text>
</comment>
<dbReference type="InterPro" id="IPR013563">
    <property type="entry name" value="Oligopep_ABC_C"/>
</dbReference>
<dbReference type="NCBIfam" id="TIGR01727">
    <property type="entry name" value="oligo_HPY"/>
    <property type="match status" value="1"/>
</dbReference>
<evidence type="ECO:0000256" key="6">
    <source>
        <dbReference type="ARBA" id="ARBA00022741"/>
    </source>
</evidence>
<keyword evidence="9" id="KW-0472">Membrane</keyword>
<sequence length="321" mass="36099">MKPVLLQVENLKTYITTHRGVVRAVDGVSFEIFEEETLGLVGESGCGKSMTALSILKLYPKPQGKIVEGKIVFEGEDLVRKDEEEMLKIRGKRISMIFQEPMTSLDPVFPVGEGIVEVLMLHQGLSRSEAQREAVRLLRMVRIPEPERRVHQYPHQLSGGMRQRVMIAQALACRPKLLIADEPTTALDVTVQAQILELIRTLKKETKTAVLLITHDLGVVAEYCERVAVMYAGKIVEKADVLSLFARPLHPYTRALLGALPRLDGKRSRLEAIPGSVPDLIAPPSGCRFHPRCRERLPRCSEEEPRLWEVEKGHEVACHRL</sequence>
<dbReference type="Pfam" id="PF00005">
    <property type="entry name" value="ABC_tran"/>
    <property type="match status" value="1"/>
</dbReference>
<keyword evidence="3" id="KW-0813">Transport</keyword>
<evidence type="ECO:0000256" key="1">
    <source>
        <dbReference type="ARBA" id="ARBA00004417"/>
    </source>
</evidence>
<dbReference type="EMBL" id="DTIY01000043">
    <property type="protein sequence ID" value="HGY39524.1"/>
    <property type="molecule type" value="Genomic_DNA"/>
</dbReference>
<protein>
    <submittedName>
        <fullName evidence="11">ABC transporter ATP-binding protein</fullName>
    </submittedName>
</protein>
<dbReference type="InterPro" id="IPR003593">
    <property type="entry name" value="AAA+_ATPase"/>
</dbReference>
<dbReference type="SUPFAM" id="SSF52540">
    <property type="entry name" value="P-loop containing nucleoside triphosphate hydrolases"/>
    <property type="match status" value="1"/>
</dbReference>
<dbReference type="SMART" id="SM00382">
    <property type="entry name" value="AAA"/>
    <property type="match status" value="1"/>
</dbReference>
<evidence type="ECO:0000256" key="8">
    <source>
        <dbReference type="ARBA" id="ARBA00022967"/>
    </source>
</evidence>
<organism evidence="11">
    <name type="scientific">Candidatus Caldatribacterium saccharofermentans</name>
    <dbReference type="NCBI Taxonomy" id="1454753"/>
    <lineage>
        <taxon>Bacteria</taxon>
        <taxon>Pseudomonadati</taxon>
        <taxon>Atribacterota</taxon>
        <taxon>Atribacteria</taxon>
        <taxon>Atribacterales</taxon>
        <taxon>Candidatus Caldatribacteriaceae</taxon>
        <taxon>Candidatus Caldatribacterium</taxon>
    </lineage>
</organism>
<dbReference type="AlphaFoldDB" id="A0A7V4TI28"/>
<evidence type="ECO:0000256" key="4">
    <source>
        <dbReference type="ARBA" id="ARBA00022475"/>
    </source>
</evidence>
<evidence type="ECO:0000259" key="10">
    <source>
        <dbReference type="PROSITE" id="PS50893"/>
    </source>
</evidence>
<dbReference type="InterPro" id="IPR027417">
    <property type="entry name" value="P-loop_NTPase"/>
</dbReference>
<evidence type="ECO:0000313" key="11">
    <source>
        <dbReference type="EMBL" id="HGY39524.1"/>
    </source>
</evidence>
<keyword evidence="7 11" id="KW-0067">ATP-binding</keyword>
<evidence type="ECO:0000256" key="7">
    <source>
        <dbReference type="ARBA" id="ARBA00022840"/>
    </source>
</evidence>
<accession>A0A7V4TI28</accession>
<dbReference type="PROSITE" id="PS50893">
    <property type="entry name" value="ABC_TRANSPORTER_2"/>
    <property type="match status" value="1"/>
</dbReference>
<dbReference type="InterPro" id="IPR050388">
    <property type="entry name" value="ABC_Ni/Peptide_Import"/>
</dbReference>
<proteinExistence type="inferred from homology"/>
<dbReference type="GO" id="GO:0015833">
    <property type="term" value="P:peptide transport"/>
    <property type="evidence" value="ECO:0007669"/>
    <property type="project" value="InterPro"/>
</dbReference>
<dbReference type="PROSITE" id="PS00211">
    <property type="entry name" value="ABC_TRANSPORTER_1"/>
    <property type="match status" value="1"/>
</dbReference>
<keyword evidence="4" id="KW-1003">Cell membrane</keyword>
<name>A0A7V4TI28_9BACT</name>
<dbReference type="PANTHER" id="PTHR43297">
    <property type="entry name" value="OLIGOPEPTIDE TRANSPORT ATP-BINDING PROTEIN APPD"/>
    <property type="match status" value="1"/>
</dbReference>
<dbReference type="GO" id="GO:0005886">
    <property type="term" value="C:plasma membrane"/>
    <property type="evidence" value="ECO:0007669"/>
    <property type="project" value="UniProtKB-SubCell"/>
</dbReference>
<keyword evidence="5" id="KW-0997">Cell inner membrane</keyword>
<gene>
    <name evidence="11" type="ORF">ENW11_06965</name>
</gene>
<dbReference type="PANTHER" id="PTHR43297:SF14">
    <property type="entry name" value="ATPASE AAA-TYPE CORE DOMAIN-CONTAINING PROTEIN"/>
    <property type="match status" value="1"/>
</dbReference>